<gene>
    <name evidence="8" type="ORF">HO133_009026</name>
</gene>
<evidence type="ECO:0000256" key="6">
    <source>
        <dbReference type="SAM" id="MobiDB-lite"/>
    </source>
</evidence>
<dbReference type="InterPro" id="IPR002938">
    <property type="entry name" value="FAD-bd"/>
</dbReference>
<comment type="caution">
    <text evidence="8">The sequence shown here is derived from an EMBL/GenBank/DDBJ whole genome shotgun (WGS) entry which is preliminary data.</text>
</comment>
<name>A0A8H6FF88_9LECA</name>
<dbReference type="GO" id="GO:0004497">
    <property type="term" value="F:monooxygenase activity"/>
    <property type="evidence" value="ECO:0007669"/>
    <property type="project" value="UniProtKB-KW"/>
</dbReference>
<feature type="domain" description="FAD-binding" evidence="7">
    <location>
        <begin position="10"/>
        <end position="49"/>
    </location>
</feature>
<reference evidence="8 9" key="1">
    <citation type="journal article" date="2020" name="Genomics">
        <title>Complete, high-quality genomes from long-read metagenomic sequencing of two wolf lichen thalli reveals enigmatic genome architecture.</title>
        <authorList>
            <person name="McKenzie S.K."/>
            <person name="Walston R.F."/>
            <person name="Allen J.L."/>
        </authorList>
    </citation>
    <scope>NUCLEOTIDE SEQUENCE [LARGE SCALE GENOMIC DNA]</scope>
    <source>
        <strain evidence="8">WasteWater1</strain>
    </source>
</reference>
<dbReference type="GO" id="GO:0071949">
    <property type="term" value="F:FAD binding"/>
    <property type="evidence" value="ECO:0007669"/>
    <property type="project" value="InterPro"/>
</dbReference>
<keyword evidence="5" id="KW-0503">Monooxygenase</keyword>
<accession>A0A8H6FF88</accession>
<organism evidence="8 9">
    <name type="scientific">Letharia lupina</name>
    <dbReference type="NCBI Taxonomy" id="560253"/>
    <lineage>
        <taxon>Eukaryota</taxon>
        <taxon>Fungi</taxon>
        <taxon>Dikarya</taxon>
        <taxon>Ascomycota</taxon>
        <taxon>Pezizomycotina</taxon>
        <taxon>Lecanoromycetes</taxon>
        <taxon>OSLEUM clade</taxon>
        <taxon>Lecanoromycetidae</taxon>
        <taxon>Lecanorales</taxon>
        <taxon>Lecanorineae</taxon>
        <taxon>Parmeliaceae</taxon>
        <taxon>Letharia</taxon>
    </lineage>
</organism>
<comment type="cofactor">
    <cofactor evidence="1">
        <name>FAD</name>
        <dbReference type="ChEBI" id="CHEBI:57692"/>
    </cofactor>
</comment>
<evidence type="ECO:0000313" key="8">
    <source>
        <dbReference type="EMBL" id="KAF6226160.1"/>
    </source>
</evidence>
<dbReference type="InterPro" id="IPR036188">
    <property type="entry name" value="FAD/NAD-bd_sf"/>
</dbReference>
<evidence type="ECO:0000256" key="2">
    <source>
        <dbReference type="ARBA" id="ARBA00022630"/>
    </source>
</evidence>
<evidence type="ECO:0000256" key="3">
    <source>
        <dbReference type="ARBA" id="ARBA00022827"/>
    </source>
</evidence>
<sequence>MAAPNNKSDFHVLVVGAGPVGLLIAHRLKMLGIKCTVFEREHYLNERPRDWGFGIYWAQSSLIECLPTSLLSRLNTAQGDPSRTPTPKNYMRLMNGETAEELSRAPTPNYGNRLSTLSKNTHKGEPRVTATFKDGSKAVGNLVVGADVSKSIVRDYLLGPEAAAMQPLPIMGMRATFTFPAGIAKKMVTEPQDQFAAITYHPAGCCAFFSNRGQGPNNAVHNAGSLCRALDEHINHGKPLSDVMAACQTEVVERGREAVISSGRNSMMILDWEQLKHSPIFTQGVVGRANGGQ</sequence>
<evidence type="ECO:0000259" key="7">
    <source>
        <dbReference type="Pfam" id="PF01494"/>
    </source>
</evidence>
<dbReference type="AlphaFoldDB" id="A0A8H6FF88"/>
<protein>
    <recommendedName>
        <fullName evidence="7">FAD-binding domain-containing protein</fullName>
    </recommendedName>
</protein>
<dbReference type="GeneID" id="59337421"/>
<dbReference type="Gene3D" id="3.50.50.60">
    <property type="entry name" value="FAD/NAD(P)-binding domain"/>
    <property type="match status" value="1"/>
</dbReference>
<evidence type="ECO:0000256" key="4">
    <source>
        <dbReference type="ARBA" id="ARBA00023002"/>
    </source>
</evidence>
<evidence type="ECO:0000256" key="5">
    <source>
        <dbReference type="ARBA" id="ARBA00023033"/>
    </source>
</evidence>
<keyword evidence="4" id="KW-0560">Oxidoreductase</keyword>
<dbReference type="PRINTS" id="PR00420">
    <property type="entry name" value="RNGMNOXGNASE"/>
</dbReference>
<proteinExistence type="predicted"/>
<dbReference type="RefSeq" id="XP_037154713.1">
    <property type="nucleotide sequence ID" value="XM_037299887.1"/>
</dbReference>
<feature type="compositionally biased region" description="Polar residues" evidence="6">
    <location>
        <begin position="109"/>
        <end position="119"/>
    </location>
</feature>
<keyword evidence="9" id="KW-1185">Reference proteome</keyword>
<keyword evidence="3" id="KW-0274">FAD</keyword>
<evidence type="ECO:0000256" key="1">
    <source>
        <dbReference type="ARBA" id="ARBA00001974"/>
    </source>
</evidence>
<dbReference type="PANTHER" id="PTHR47178:SF2">
    <property type="entry name" value="FAD-BINDING DOMAIN-CONTAINING PROTEIN"/>
    <property type="match status" value="1"/>
</dbReference>
<dbReference type="Pfam" id="PF01494">
    <property type="entry name" value="FAD_binding_3"/>
    <property type="match status" value="1"/>
</dbReference>
<evidence type="ECO:0000313" key="9">
    <source>
        <dbReference type="Proteomes" id="UP000593566"/>
    </source>
</evidence>
<dbReference type="PANTHER" id="PTHR47178">
    <property type="entry name" value="MONOOXYGENASE, FAD-BINDING"/>
    <property type="match status" value="1"/>
</dbReference>
<dbReference type="EMBL" id="JACCJB010000006">
    <property type="protein sequence ID" value="KAF6226160.1"/>
    <property type="molecule type" value="Genomic_DNA"/>
</dbReference>
<feature type="region of interest" description="Disordered" evidence="6">
    <location>
        <begin position="101"/>
        <end position="127"/>
    </location>
</feature>
<dbReference type="Proteomes" id="UP000593566">
    <property type="component" value="Unassembled WGS sequence"/>
</dbReference>
<dbReference type="SUPFAM" id="SSF51905">
    <property type="entry name" value="FAD/NAD(P)-binding domain"/>
    <property type="match status" value="1"/>
</dbReference>
<keyword evidence="2" id="KW-0285">Flavoprotein</keyword>